<dbReference type="InterPro" id="IPR025990">
    <property type="entry name" value="zinc_ribbon_bacterial"/>
</dbReference>
<dbReference type="InterPro" id="IPR017143">
    <property type="entry name" value="UCP037225"/>
</dbReference>
<dbReference type="PIRSF" id="PIRSF037225">
    <property type="entry name" value="UCP037225"/>
    <property type="match status" value="1"/>
</dbReference>
<keyword evidence="2" id="KW-1185">Reference proteome</keyword>
<dbReference type="Proteomes" id="UP001359886">
    <property type="component" value="Unassembled WGS sequence"/>
</dbReference>
<name>A0AAW9REN1_9GAMM</name>
<gene>
    <name evidence="1" type="ORF">V3330_09530</name>
</gene>
<dbReference type="RefSeq" id="WP_354695185.1">
    <property type="nucleotide sequence ID" value="NZ_JAZHOG010000005.1"/>
</dbReference>
<organism evidence="1 2">
    <name type="scientific">Elongatibacter sediminis</name>
    <dbReference type="NCBI Taxonomy" id="3119006"/>
    <lineage>
        <taxon>Bacteria</taxon>
        <taxon>Pseudomonadati</taxon>
        <taxon>Pseudomonadota</taxon>
        <taxon>Gammaproteobacteria</taxon>
        <taxon>Chromatiales</taxon>
        <taxon>Wenzhouxiangellaceae</taxon>
        <taxon>Elongatibacter</taxon>
    </lineage>
</organism>
<proteinExistence type="predicted"/>
<accession>A0AAW9REN1</accession>
<sequence length="63" mass="6957">MTDLHEADIDCPYCGENITVLIDPSVPVQRYTEDCSVCCQPILVEAAIDAADQTTVRVTREND</sequence>
<reference evidence="1 2" key="1">
    <citation type="submission" date="2024-02" db="EMBL/GenBank/DDBJ databases">
        <title>A novel Wenzhouxiangellaceae bacterium, isolated from coastal sediments.</title>
        <authorList>
            <person name="Du Z.-J."/>
            <person name="Ye Y.-Q."/>
            <person name="Zhang X.-Y."/>
        </authorList>
    </citation>
    <scope>NUCLEOTIDE SEQUENCE [LARGE SCALE GENOMIC DNA]</scope>
    <source>
        <strain evidence="1 2">CH-27</strain>
    </source>
</reference>
<dbReference type="AlphaFoldDB" id="A0AAW9REN1"/>
<protein>
    <submittedName>
        <fullName evidence="1">CPXCG motif-containing cysteine-rich protein</fullName>
    </submittedName>
</protein>
<comment type="caution">
    <text evidence="1">The sequence shown here is derived from an EMBL/GenBank/DDBJ whole genome shotgun (WGS) entry which is preliminary data.</text>
</comment>
<evidence type="ECO:0000313" key="1">
    <source>
        <dbReference type="EMBL" id="MEJ8567864.1"/>
    </source>
</evidence>
<evidence type="ECO:0000313" key="2">
    <source>
        <dbReference type="Proteomes" id="UP001359886"/>
    </source>
</evidence>
<dbReference type="EMBL" id="JAZHOG010000005">
    <property type="protein sequence ID" value="MEJ8567864.1"/>
    <property type="molecule type" value="Genomic_DNA"/>
</dbReference>
<dbReference type="Pfam" id="PF14255">
    <property type="entry name" value="Zn_ribbon_21"/>
    <property type="match status" value="1"/>
</dbReference>